<dbReference type="InterPro" id="IPR035979">
    <property type="entry name" value="RBD_domain_sf"/>
</dbReference>
<dbReference type="InterPro" id="IPR000504">
    <property type="entry name" value="RRM_dom"/>
</dbReference>
<proteinExistence type="evidence at transcript level"/>
<dbReference type="SMART" id="SM00361">
    <property type="entry name" value="RRM_1"/>
    <property type="match status" value="3"/>
</dbReference>
<sequence length="323" mass="36168">MSFKNNRTIYVGNLPDAVNDQLLIRIFGNFGQCISCHIIRDFSCQTNPYAFIEYTDHSSASLALSAMDGIYMWNNQIKVNWSSGPSAVPGPAAVASAKIDYSNSVQIFVGDIGLDVDEPMLKEGFSQFGQLIDAKVVRYPDGQSRGFAFVSFSNRDEAERAIQSMHKTWFHNRTIKCNWATRNGLDGEQFIKYTPRPYELVYKEAPLTNTNVYVAGENLTEELLNCHFQEFGRIDSVKVYPEKGHAFINFVTHEAAARAISQRHGYKINDNVIKCNWGKENFGISTATIPALQPAMASAFLTQTGALQPPPFYTAPPTQPFYQ</sequence>
<evidence type="ECO:0000256" key="2">
    <source>
        <dbReference type="PROSITE-ProRule" id="PRU00176"/>
    </source>
</evidence>
<dbReference type="AlphaFoldDB" id="D5JG77"/>
<reference evidence="4" key="1">
    <citation type="journal article" date="2010" name="Dev. Biol.">
        <title>Different requirements for conserved post-transcriptional regulators in planarian regeneration and stem cell maintenance.</title>
        <authorList>
            <person name="Rouhana L."/>
            <person name="Shibata N."/>
            <person name="Nishimura O."/>
            <person name="Agata K."/>
        </authorList>
    </citation>
    <scope>NUCLEOTIDE SEQUENCE</scope>
</reference>
<feature type="domain" description="RRM" evidence="3">
    <location>
        <begin position="7"/>
        <end position="84"/>
    </location>
</feature>
<dbReference type="PROSITE" id="PS50102">
    <property type="entry name" value="RRM"/>
    <property type="match status" value="3"/>
</dbReference>
<dbReference type="InterPro" id="IPR003954">
    <property type="entry name" value="RRM_euk-type"/>
</dbReference>
<name>D5JG77_DUGJA</name>
<dbReference type="SUPFAM" id="SSF54928">
    <property type="entry name" value="RNA-binding domain, RBD"/>
    <property type="match status" value="3"/>
</dbReference>
<gene>
    <name evidence="4" type="primary">TIAL-3</name>
</gene>
<dbReference type="InterPro" id="IPR012677">
    <property type="entry name" value="Nucleotide-bd_a/b_plait_sf"/>
</dbReference>
<dbReference type="EMBL" id="GU305901">
    <property type="protein sequence ID" value="ADF47447.1"/>
    <property type="molecule type" value="mRNA"/>
</dbReference>
<dbReference type="Gene3D" id="3.30.70.330">
    <property type="match status" value="3"/>
</dbReference>
<dbReference type="InterPro" id="IPR050502">
    <property type="entry name" value="Euk_RNA-bind_prot"/>
</dbReference>
<evidence type="ECO:0000259" key="3">
    <source>
        <dbReference type="PROSITE" id="PS50102"/>
    </source>
</evidence>
<dbReference type="GO" id="GO:0003729">
    <property type="term" value="F:mRNA binding"/>
    <property type="evidence" value="ECO:0007669"/>
    <property type="project" value="TreeGrafter"/>
</dbReference>
<evidence type="ECO:0000256" key="1">
    <source>
        <dbReference type="ARBA" id="ARBA00022884"/>
    </source>
</evidence>
<evidence type="ECO:0000313" key="4">
    <source>
        <dbReference type="EMBL" id="ADF47447.1"/>
    </source>
</evidence>
<dbReference type="SMART" id="SM00360">
    <property type="entry name" value="RRM"/>
    <property type="match status" value="3"/>
</dbReference>
<dbReference type="Pfam" id="PF00076">
    <property type="entry name" value="RRM_1"/>
    <property type="match status" value="3"/>
</dbReference>
<organism evidence="4">
    <name type="scientific">Dugesia japonica</name>
    <name type="common">Planarian</name>
    <dbReference type="NCBI Taxonomy" id="6161"/>
    <lineage>
        <taxon>Eukaryota</taxon>
        <taxon>Metazoa</taxon>
        <taxon>Spiralia</taxon>
        <taxon>Lophotrochozoa</taxon>
        <taxon>Platyhelminthes</taxon>
        <taxon>Rhabditophora</taxon>
        <taxon>Seriata</taxon>
        <taxon>Tricladida</taxon>
        <taxon>Continenticola</taxon>
        <taxon>Geoplanoidea</taxon>
        <taxon>Dugesiidae</taxon>
        <taxon>Dugesia</taxon>
    </lineage>
</organism>
<dbReference type="PANTHER" id="PTHR48025">
    <property type="entry name" value="OS02G0815200 PROTEIN"/>
    <property type="match status" value="1"/>
</dbReference>
<feature type="domain" description="RRM" evidence="3">
    <location>
        <begin position="210"/>
        <end position="280"/>
    </location>
</feature>
<protein>
    <submittedName>
        <fullName evidence="4">TIA1-like protein</fullName>
    </submittedName>
</protein>
<accession>D5JG77</accession>
<keyword evidence="1 2" id="KW-0694">RNA-binding</keyword>
<feature type="domain" description="RRM" evidence="3">
    <location>
        <begin position="105"/>
        <end position="182"/>
    </location>
</feature>
<dbReference type="PANTHER" id="PTHR48025:SF1">
    <property type="entry name" value="RRM DOMAIN-CONTAINING PROTEIN"/>
    <property type="match status" value="1"/>
</dbReference>